<evidence type="ECO:0000313" key="3">
    <source>
        <dbReference type="EMBL" id="MBB5031114.1"/>
    </source>
</evidence>
<evidence type="ECO:0000313" key="4">
    <source>
        <dbReference type="Proteomes" id="UP000590740"/>
    </source>
</evidence>
<accession>A0A7W8DIF3</accession>
<sequence length="130" mass="14229">MNAKAPLNDYLVISRGHWDKDKSKEQIDAAITDFYAWLYAHIDAGRMRAGSRLSTEGASVSRTGFVTDGPFGEAKEVVGGYWFVSAASLPEAAELLSHSPTLPCGIHYEVRPLESQRCTASDLTNETPPR</sequence>
<gene>
    <name evidence="3" type="ORF">HNQ65_000668</name>
</gene>
<dbReference type="InterPro" id="IPR011008">
    <property type="entry name" value="Dimeric_a/b-barrel"/>
</dbReference>
<reference evidence="3 4" key="1">
    <citation type="submission" date="2020-08" db="EMBL/GenBank/DDBJ databases">
        <title>Genomic Encyclopedia of Type Strains, Phase IV (KMG-IV): sequencing the most valuable type-strain genomes for metagenomic binning, comparative biology and taxonomic classification.</title>
        <authorList>
            <person name="Goeker M."/>
        </authorList>
    </citation>
    <scope>NUCLEOTIDE SEQUENCE [LARGE SCALE GENOMIC DNA]</scope>
    <source>
        <strain evidence="3 4">DSM 12252</strain>
    </source>
</reference>
<comment type="similarity">
    <text evidence="1">Belongs to the YciI family.</text>
</comment>
<dbReference type="SUPFAM" id="SSF54909">
    <property type="entry name" value="Dimeric alpha+beta barrel"/>
    <property type="match status" value="1"/>
</dbReference>
<proteinExistence type="inferred from homology"/>
<dbReference type="Proteomes" id="UP000590740">
    <property type="component" value="Unassembled WGS sequence"/>
</dbReference>
<protein>
    <recommendedName>
        <fullName evidence="2">YCII-related domain-containing protein</fullName>
    </recommendedName>
</protein>
<dbReference type="Pfam" id="PF03795">
    <property type="entry name" value="YCII"/>
    <property type="match status" value="1"/>
</dbReference>
<feature type="domain" description="YCII-related" evidence="2">
    <location>
        <begin position="19"/>
        <end position="112"/>
    </location>
</feature>
<dbReference type="AlphaFoldDB" id="A0A7W8DIF3"/>
<dbReference type="RefSeq" id="WP_184338056.1">
    <property type="nucleotide sequence ID" value="NZ_JACHIG010000001.1"/>
</dbReference>
<keyword evidence="4" id="KW-1185">Reference proteome</keyword>
<dbReference type="InterPro" id="IPR005545">
    <property type="entry name" value="YCII"/>
</dbReference>
<comment type="caution">
    <text evidence="3">The sequence shown here is derived from an EMBL/GenBank/DDBJ whole genome shotgun (WGS) entry which is preliminary data.</text>
</comment>
<name>A0A7W8DIF3_9BACT</name>
<dbReference type="EMBL" id="JACHIG010000001">
    <property type="protein sequence ID" value="MBB5031114.1"/>
    <property type="molecule type" value="Genomic_DNA"/>
</dbReference>
<dbReference type="PANTHER" id="PTHR35174">
    <property type="entry name" value="BLL7171 PROTEIN-RELATED"/>
    <property type="match status" value="1"/>
</dbReference>
<evidence type="ECO:0000256" key="1">
    <source>
        <dbReference type="ARBA" id="ARBA00007689"/>
    </source>
</evidence>
<dbReference type="Gene3D" id="3.30.70.1060">
    <property type="entry name" value="Dimeric alpha+beta barrel"/>
    <property type="match status" value="1"/>
</dbReference>
<dbReference type="PANTHER" id="PTHR35174:SF3">
    <property type="entry name" value="BLL7171 PROTEIN"/>
    <property type="match status" value="1"/>
</dbReference>
<organism evidence="3 4">
    <name type="scientific">Prosthecobacter vanneervenii</name>
    <dbReference type="NCBI Taxonomy" id="48466"/>
    <lineage>
        <taxon>Bacteria</taxon>
        <taxon>Pseudomonadati</taxon>
        <taxon>Verrucomicrobiota</taxon>
        <taxon>Verrucomicrobiia</taxon>
        <taxon>Verrucomicrobiales</taxon>
        <taxon>Verrucomicrobiaceae</taxon>
        <taxon>Prosthecobacter</taxon>
    </lineage>
</organism>
<evidence type="ECO:0000259" key="2">
    <source>
        <dbReference type="Pfam" id="PF03795"/>
    </source>
</evidence>